<dbReference type="InterPro" id="IPR000123">
    <property type="entry name" value="Reverse_transcriptase_msDNA"/>
</dbReference>
<comment type="similarity">
    <text evidence="7">Belongs to the bacterial reverse transcriptase family.</text>
</comment>
<keyword evidence="4" id="KW-0479">Metal-binding</keyword>
<dbReference type="GO" id="GO:0003964">
    <property type="term" value="F:RNA-directed DNA polymerase activity"/>
    <property type="evidence" value="ECO:0007669"/>
    <property type="project" value="UniProtKB-KW"/>
</dbReference>
<keyword evidence="5" id="KW-0460">Magnesium</keyword>
<evidence type="ECO:0000256" key="2">
    <source>
        <dbReference type="ARBA" id="ARBA00022679"/>
    </source>
</evidence>
<dbReference type="InterPro" id="IPR051083">
    <property type="entry name" value="GrpII_Intron_Splice-Mob/Def"/>
</dbReference>
<dbReference type="RefSeq" id="WP_081089338.1">
    <property type="nucleotide sequence ID" value="NZ_LCYC01000008.1"/>
</dbReference>
<evidence type="ECO:0000259" key="9">
    <source>
        <dbReference type="Pfam" id="PF00078"/>
    </source>
</evidence>
<name>A0A120G4X5_PSEFL</name>
<keyword evidence="6 10" id="KW-0695">RNA-directed DNA polymerase</keyword>
<dbReference type="Pfam" id="PF00078">
    <property type="entry name" value="RVT_1"/>
    <property type="match status" value="1"/>
</dbReference>
<feature type="domain" description="Reverse transcriptase" evidence="9">
    <location>
        <begin position="46"/>
        <end position="195"/>
    </location>
</feature>
<dbReference type="GO" id="GO:0046872">
    <property type="term" value="F:metal ion binding"/>
    <property type="evidence" value="ECO:0007669"/>
    <property type="project" value="UniProtKB-KW"/>
</dbReference>
<evidence type="ECO:0000256" key="4">
    <source>
        <dbReference type="ARBA" id="ARBA00022723"/>
    </source>
</evidence>
<dbReference type="PANTHER" id="PTHR34047">
    <property type="entry name" value="NUCLEAR INTRON MATURASE 1, MITOCHONDRIAL-RELATED"/>
    <property type="match status" value="1"/>
</dbReference>
<evidence type="ECO:0000256" key="1">
    <source>
        <dbReference type="ARBA" id="ARBA00012493"/>
    </source>
</evidence>
<dbReference type="EC" id="2.7.7.49" evidence="1"/>
<dbReference type="AlphaFoldDB" id="A0A120G4X5"/>
<reference evidence="10 11" key="1">
    <citation type="submission" date="2015-05" db="EMBL/GenBank/DDBJ databases">
        <title>A genomic and transcriptomic approach to investigate the blue pigment phenotype in Pseudomonas fluorescens.</title>
        <authorList>
            <person name="Andreani N.A."/>
            <person name="Cardazzo B."/>
        </authorList>
    </citation>
    <scope>NUCLEOTIDE SEQUENCE [LARGE SCALE GENOMIC DNA]</scope>
    <source>
        <strain evidence="10 11">Ps_40</strain>
    </source>
</reference>
<evidence type="ECO:0000256" key="8">
    <source>
        <dbReference type="ARBA" id="ARBA00048173"/>
    </source>
</evidence>
<comment type="caution">
    <text evidence="10">The sequence shown here is derived from an EMBL/GenBank/DDBJ whole genome shotgun (WGS) entry which is preliminary data.</text>
</comment>
<dbReference type="Proteomes" id="UP000063434">
    <property type="component" value="Unassembled WGS sequence"/>
</dbReference>
<evidence type="ECO:0000313" key="11">
    <source>
        <dbReference type="Proteomes" id="UP000063434"/>
    </source>
</evidence>
<proteinExistence type="inferred from homology"/>
<dbReference type="PRINTS" id="PR00866">
    <property type="entry name" value="RNADNAPOLMS"/>
</dbReference>
<dbReference type="GO" id="GO:0003723">
    <property type="term" value="F:RNA binding"/>
    <property type="evidence" value="ECO:0007669"/>
    <property type="project" value="InterPro"/>
</dbReference>
<evidence type="ECO:0000256" key="5">
    <source>
        <dbReference type="ARBA" id="ARBA00022842"/>
    </source>
</evidence>
<dbReference type="CDD" id="cd03487">
    <property type="entry name" value="RT_Bac_retron_II"/>
    <property type="match status" value="1"/>
</dbReference>
<organism evidence="10 11">
    <name type="scientific">Pseudomonas fluorescens</name>
    <dbReference type="NCBI Taxonomy" id="294"/>
    <lineage>
        <taxon>Bacteria</taxon>
        <taxon>Pseudomonadati</taxon>
        <taxon>Pseudomonadota</taxon>
        <taxon>Gammaproteobacteria</taxon>
        <taxon>Pseudomonadales</taxon>
        <taxon>Pseudomonadaceae</taxon>
        <taxon>Pseudomonas</taxon>
    </lineage>
</organism>
<keyword evidence="3" id="KW-0548">Nucleotidyltransferase</keyword>
<evidence type="ECO:0000256" key="6">
    <source>
        <dbReference type="ARBA" id="ARBA00022918"/>
    </source>
</evidence>
<comment type="catalytic activity">
    <reaction evidence="8">
        <text>DNA(n) + a 2'-deoxyribonucleoside 5'-triphosphate = DNA(n+1) + diphosphate</text>
        <dbReference type="Rhea" id="RHEA:22508"/>
        <dbReference type="Rhea" id="RHEA-COMP:17339"/>
        <dbReference type="Rhea" id="RHEA-COMP:17340"/>
        <dbReference type="ChEBI" id="CHEBI:33019"/>
        <dbReference type="ChEBI" id="CHEBI:61560"/>
        <dbReference type="ChEBI" id="CHEBI:173112"/>
        <dbReference type="EC" id="2.7.7.49"/>
    </reaction>
</comment>
<evidence type="ECO:0000313" key="10">
    <source>
        <dbReference type="EMBL" id="KWV83231.1"/>
    </source>
</evidence>
<dbReference type="InterPro" id="IPR000477">
    <property type="entry name" value="RT_dom"/>
</dbReference>
<dbReference type="PANTHER" id="PTHR34047:SF7">
    <property type="entry name" value="RNA-DIRECTED DNA POLYMERASE"/>
    <property type="match status" value="1"/>
</dbReference>
<gene>
    <name evidence="10" type="ORF">PFL603g_01387</name>
</gene>
<accession>A0A120G4X5</accession>
<keyword evidence="2" id="KW-0808">Transferase</keyword>
<evidence type="ECO:0000256" key="7">
    <source>
        <dbReference type="ARBA" id="ARBA00034120"/>
    </source>
</evidence>
<dbReference type="EMBL" id="LCYC01000008">
    <property type="protein sequence ID" value="KWV83231.1"/>
    <property type="molecule type" value="Genomic_DNA"/>
</dbReference>
<sequence length="308" mass="34705">MTTTRIEDVHDLAELSFAVGVKAELIESYLNAPWQAHHYQIIKIAKRGRNRQGEYRQVYKAKNKWLAQLHRSVAMIISNSVEFGEHVQGFLAGRSTVSNAKLHMKKDVIVHADIKDFFNAITEAQVCQSILALGGNLLIAQILARACTIDGYLLQGTRCSPVLSNIVCRRLDSDMLELARTTKSTFSRYADNITFSGITPPAPENIEAVINGNGFQLQAKGCYVQYRGARQFVTGLSVVDHERPRLPKKMKKKLRLIAYYIKKHGDGHFEFPSRSHSIAPTRAQFEGFIAYAHSVEPQFAKKLWSMLN</sequence>
<dbReference type="PATRIC" id="fig|294.195.peg.1454"/>
<protein>
    <recommendedName>
        <fullName evidence="1">RNA-directed DNA polymerase</fullName>
        <ecNumber evidence="1">2.7.7.49</ecNumber>
    </recommendedName>
</protein>
<evidence type="ECO:0000256" key="3">
    <source>
        <dbReference type="ARBA" id="ARBA00022695"/>
    </source>
</evidence>